<dbReference type="KEGG" id="tle:Tlet_0361"/>
<feature type="domain" description="Carbohydrate kinase FGGY N-terminal" evidence="11">
    <location>
        <begin position="3"/>
        <end position="248"/>
    </location>
</feature>
<dbReference type="EMBL" id="CP000812">
    <property type="protein sequence ID" value="ABV32929.1"/>
    <property type="molecule type" value="Genomic_DNA"/>
</dbReference>
<dbReference type="HOGENOM" id="CLU_009281_3_0_0"/>
<dbReference type="InterPro" id="IPR043129">
    <property type="entry name" value="ATPase_NBD"/>
</dbReference>
<dbReference type="GO" id="GO:0004856">
    <property type="term" value="F:D-xylulokinase activity"/>
    <property type="evidence" value="ECO:0007669"/>
    <property type="project" value="UniProtKB-UniRule"/>
</dbReference>
<dbReference type="eggNOG" id="COG1070">
    <property type="taxonomic scope" value="Bacteria"/>
</dbReference>
<dbReference type="SUPFAM" id="SSF53067">
    <property type="entry name" value="Actin-like ATPase domain"/>
    <property type="match status" value="2"/>
</dbReference>
<keyword evidence="3 8" id="KW-0808">Transferase</keyword>
<keyword evidence="14" id="KW-1185">Reference proteome</keyword>
<keyword evidence="7 8" id="KW-0119">Carbohydrate metabolism</keyword>
<evidence type="ECO:0000313" key="14">
    <source>
        <dbReference type="Proteomes" id="UP000002016"/>
    </source>
</evidence>
<dbReference type="Pfam" id="PF02782">
    <property type="entry name" value="FGGY_C"/>
    <property type="match status" value="1"/>
</dbReference>
<dbReference type="PANTHER" id="PTHR43095:SF5">
    <property type="entry name" value="XYLULOSE KINASE"/>
    <property type="match status" value="1"/>
</dbReference>
<dbReference type="OrthoDB" id="39631at2"/>
<evidence type="ECO:0000313" key="13">
    <source>
        <dbReference type="EMBL" id="ABV32929.1"/>
    </source>
</evidence>
<proteinExistence type="inferred from homology"/>
<keyword evidence="6 8" id="KW-0067">ATP-binding</keyword>
<dbReference type="PANTHER" id="PTHR43095">
    <property type="entry name" value="SUGAR KINASE"/>
    <property type="match status" value="1"/>
</dbReference>
<keyword evidence="5 8" id="KW-0418">Kinase</keyword>
<evidence type="ECO:0000256" key="5">
    <source>
        <dbReference type="ARBA" id="ARBA00022777"/>
    </source>
</evidence>
<dbReference type="CDD" id="cd07808">
    <property type="entry name" value="ASKHA_NBD_FGGY_EcXK-like"/>
    <property type="match status" value="1"/>
</dbReference>
<comment type="function">
    <text evidence="8">Catalyzes the phosphorylation of D-xylulose to D-xylulose 5-phosphate.</text>
</comment>
<dbReference type="InterPro" id="IPR006000">
    <property type="entry name" value="Xylulokinase"/>
</dbReference>
<evidence type="ECO:0000256" key="9">
    <source>
        <dbReference type="RuleBase" id="RU003733"/>
    </source>
</evidence>
<feature type="domain" description="Carbohydrate kinase FGGY C-terminal" evidence="12">
    <location>
        <begin position="258"/>
        <end position="440"/>
    </location>
</feature>
<dbReference type="HAMAP" id="MF_02220">
    <property type="entry name" value="XylB"/>
    <property type="match status" value="1"/>
</dbReference>
<dbReference type="InterPro" id="IPR050406">
    <property type="entry name" value="FGGY_Carb_Kinase"/>
</dbReference>
<organism evidence="13 14">
    <name type="scientific">Pseudothermotoga lettingae (strain ATCC BAA-301 / DSM 14385 / NBRC 107922 / TMO)</name>
    <name type="common">Thermotoga lettingae</name>
    <dbReference type="NCBI Taxonomy" id="416591"/>
    <lineage>
        <taxon>Bacteria</taxon>
        <taxon>Thermotogati</taxon>
        <taxon>Thermotogota</taxon>
        <taxon>Thermotogae</taxon>
        <taxon>Thermotogales</taxon>
        <taxon>Thermotogaceae</taxon>
        <taxon>Pseudothermotoga</taxon>
    </lineage>
</organism>
<feature type="site" description="Important for activity" evidence="8">
    <location>
        <position position="8"/>
    </location>
</feature>
<evidence type="ECO:0000256" key="8">
    <source>
        <dbReference type="HAMAP-Rule" id="MF_02220"/>
    </source>
</evidence>
<feature type="active site" description="Proton acceptor" evidence="8">
    <location>
        <position position="241"/>
    </location>
</feature>
<keyword evidence="2 8" id="KW-0859">Xylose metabolism</keyword>
<dbReference type="EC" id="2.7.1.17" evidence="8 10"/>
<dbReference type="InterPro" id="IPR018483">
    <property type="entry name" value="Carb_kinase_FGGY_CS"/>
</dbReference>
<dbReference type="InterPro" id="IPR018485">
    <property type="entry name" value="FGGY_C"/>
</dbReference>
<dbReference type="GO" id="GO:0005998">
    <property type="term" value="P:xylulose catabolic process"/>
    <property type="evidence" value="ECO:0007669"/>
    <property type="project" value="UniProtKB-UniRule"/>
</dbReference>
<dbReference type="Proteomes" id="UP000002016">
    <property type="component" value="Chromosome"/>
</dbReference>
<evidence type="ECO:0000256" key="3">
    <source>
        <dbReference type="ARBA" id="ARBA00022679"/>
    </source>
</evidence>
<reference evidence="13 14" key="2">
    <citation type="journal article" date="2009" name="Proc. Natl. Acad. Sci. U.S.A.">
        <title>On the chimeric nature, thermophilic origin, and phylogenetic placement of the Thermotogales.</title>
        <authorList>
            <person name="Zhaxybayeva O."/>
            <person name="Swithers K.S."/>
            <person name="Lapierre P."/>
            <person name="Fournier G.P."/>
            <person name="Bickhart D.M."/>
            <person name="DeBoy R.T."/>
            <person name="Nelson K.E."/>
            <person name="Nesbo C.L."/>
            <person name="Doolittle W.F."/>
            <person name="Gogarten J.P."/>
            <person name="Noll K.M."/>
        </authorList>
    </citation>
    <scope>NUCLEOTIDE SEQUENCE [LARGE SCALE GENOMIC DNA]</scope>
    <source>
        <strain evidence="14">ATCC BAA-301 / DSM 14385 / NBRC 107922 / TMO</strain>
    </source>
</reference>
<evidence type="ECO:0000256" key="2">
    <source>
        <dbReference type="ARBA" id="ARBA00022629"/>
    </source>
</evidence>
<feature type="binding site" evidence="8">
    <location>
        <begin position="81"/>
        <end position="82"/>
    </location>
    <ligand>
        <name>substrate</name>
    </ligand>
</feature>
<evidence type="ECO:0000256" key="10">
    <source>
        <dbReference type="RuleBase" id="RU364073"/>
    </source>
</evidence>
<dbReference type="STRING" id="416591.Tlet_0361"/>
<dbReference type="PROSITE" id="PS00445">
    <property type="entry name" value="FGGY_KINASES_2"/>
    <property type="match status" value="1"/>
</dbReference>
<keyword evidence="4 8" id="KW-0547">Nucleotide-binding</keyword>
<evidence type="ECO:0000256" key="7">
    <source>
        <dbReference type="ARBA" id="ARBA00023277"/>
    </source>
</evidence>
<reference evidence="13 14" key="1">
    <citation type="submission" date="2007-08" db="EMBL/GenBank/DDBJ databases">
        <title>Complete sequence of Thermotoga lettingae TMO.</title>
        <authorList>
            <consortium name="US DOE Joint Genome Institute"/>
            <person name="Copeland A."/>
            <person name="Lucas S."/>
            <person name="Lapidus A."/>
            <person name="Barry K."/>
            <person name="Glavina del Rio T."/>
            <person name="Dalin E."/>
            <person name="Tice H."/>
            <person name="Pitluck S."/>
            <person name="Foster B."/>
            <person name="Bruce D."/>
            <person name="Schmutz J."/>
            <person name="Larimer F."/>
            <person name="Land M."/>
            <person name="Hauser L."/>
            <person name="Kyrpides N."/>
            <person name="Mikhailova N."/>
            <person name="Nelson K."/>
            <person name="Gogarten J.P."/>
            <person name="Noll K."/>
            <person name="Richardson P."/>
        </authorList>
    </citation>
    <scope>NUCLEOTIDE SEQUENCE [LARGE SCALE GENOMIC DNA]</scope>
    <source>
        <strain evidence="14">ATCC BAA-301 / DSM 14385 / NBRC 107922 / TMO</strain>
    </source>
</reference>
<dbReference type="InterPro" id="IPR018484">
    <property type="entry name" value="FGGY_N"/>
</dbReference>
<sequence>MNLYVGLDVGTTGVKGVLVDENGKIIDIQSGHLTIQTPKPGWSEQDPLNWWKAVLKVLKNLSERSKEAGGRIRAISTSGQMHSLVAIGKNGEVLRNAILWCDQRTYEECKEAESLLGGEEKTLKIVGNSILPGFTLPKILWLRKNEPDVYGKIYKVLLPKDFINYMLTGIIATEHSDASGTMLYSVSEGRWSDQILDAFGISKKFLPDILESNEMIGKVRENLVKMLNLDEEVAVVAGGADNACAALGVSVIDPGDVMISLGTSGTVVAPTGSKVPDPYGRVHFFAHVVPRTMYHMGVMLSAAYSLEWFKHRFLKEDYEVINRQVMKVPIGSNGVIFLPYLNGERSPHKDPYAKGVFFGISSYNSKWDFVRAIFEGVAFGIRDCFEVIEELNTSVKNIRTTGGGARSDVWNVMIADLLSREIQKPLINEGASYGAAMLACSGFSSSSPDQIARRWFKLETSVKPSLENKKEYDKFYYRFRDLYKGLKSFFHDWKDE</sequence>
<evidence type="ECO:0000256" key="6">
    <source>
        <dbReference type="ARBA" id="ARBA00022840"/>
    </source>
</evidence>
<dbReference type="Gene3D" id="3.30.420.40">
    <property type="match status" value="2"/>
</dbReference>
<evidence type="ECO:0000259" key="11">
    <source>
        <dbReference type="Pfam" id="PF00370"/>
    </source>
</evidence>
<comment type="similarity">
    <text evidence="1 8 9">Belongs to the FGGY kinase family.</text>
</comment>
<gene>
    <name evidence="8 10" type="primary">xylB</name>
    <name evidence="13" type="ordered locus">Tlet_0361</name>
</gene>
<dbReference type="InterPro" id="IPR000577">
    <property type="entry name" value="Carb_kinase_FGGY"/>
</dbReference>
<dbReference type="GO" id="GO:0005524">
    <property type="term" value="F:ATP binding"/>
    <property type="evidence" value="ECO:0007669"/>
    <property type="project" value="UniProtKB-UniRule"/>
</dbReference>
<protein>
    <recommendedName>
        <fullName evidence="8 10">Xylulose kinase</fullName>
        <shortName evidence="8 10">Xylulokinase</shortName>
        <ecNumber evidence="8 10">2.7.1.17</ecNumber>
    </recommendedName>
</protein>
<evidence type="ECO:0000256" key="4">
    <source>
        <dbReference type="ARBA" id="ARBA00022741"/>
    </source>
</evidence>
<evidence type="ECO:0000259" key="12">
    <source>
        <dbReference type="Pfam" id="PF02782"/>
    </source>
</evidence>
<comment type="catalytic activity">
    <reaction evidence="8 10">
        <text>D-xylulose + ATP = D-xylulose 5-phosphate + ADP + H(+)</text>
        <dbReference type="Rhea" id="RHEA:10964"/>
        <dbReference type="ChEBI" id="CHEBI:15378"/>
        <dbReference type="ChEBI" id="CHEBI:17140"/>
        <dbReference type="ChEBI" id="CHEBI:30616"/>
        <dbReference type="ChEBI" id="CHEBI:57737"/>
        <dbReference type="ChEBI" id="CHEBI:456216"/>
        <dbReference type="EC" id="2.7.1.17"/>
    </reaction>
</comment>
<name>A8F445_PSELT</name>
<dbReference type="GO" id="GO:0042732">
    <property type="term" value="P:D-xylose metabolic process"/>
    <property type="evidence" value="ECO:0007669"/>
    <property type="project" value="UniProtKB-KW"/>
</dbReference>
<dbReference type="NCBIfam" id="TIGR01312">
    <property type="entry name" value="XylB"/>
    <property type="match status" value="1"/>
</dbReference>
<dbReference type="Pfam" id="PF00370">
    <property type="entry name" value="FGGY_N"/>
    <property type="match status" value="1"/>
</dbReference>
<accession>A8F445</accession>
<dbReference type="PROSITE" id="PS00933">
    <property type="entry name" value="FGGY_KINASES_1"/>
    <property type="match status" value="1"/>
</dbReference>
<evidence type="ECO:0000256" key="1">
    <source>
        <dbReference type="ARBA" id="ARBA00009156"/>
    </source>
</evidence>
<dbReference type="RefSeq" id="WP_012002410.1">
    <property type="nucleotide sequence ID" value="NC_009828.1"/>
</dbReference>
<dbReference type="PIRSF" id="PIRSF000538">
    <property type="entry name" value="GlpK"/>
    <property type="match status" value="1"/>
</dbReference>
<dbReference type="AlphaFoldDB" id="A8F445"/>